<dbReference type="Pfam" id="PF22429">
    <property type="entry name" value="HutF_N"/>
    <property type="match status" value="1"/>
</dbReference>
<evidence type="ECO:0000259" key="6">
    <source>
        <dbReference type="Pfam" id="PF22429"/>
    </source>
</evidence>
<dbReference type="NCBIfam" id="NF006684">
    <property type="entry name" value="PRK09229.1-5"/>
    <property type="match status" value="1"/>
</dbReference>
<feature type="domain" description="Amidohydrolase-related" evidence="5">
    <location>
        <begin position="49"/>
        <end position="415"/>
    </location>
</feature>
<keyword evidence="3" id="KW-0378">Hydrolase</keyword>
<dbReference type="SUPFAM" id="SSF51338">
    <property type="entry name" value="Composite domain of metallo-dependent hydrolases"/>
    <property type="match status" value="1"/>
</dbReference>
<dbReference type="Gene3D" id="3.20.20.140">
    <property type="entry name" value="Metal-dependent hydrolases"/>
    <property type="match status" value="1"/>
</dbReference>
<dbReference type="InterPro" id="IPR011059">
    <property type="entry name" value="Metal-dep_hydrolase_composite"/>
</dbReference>
<dbReference type="InterPro" id="IPR032466">
    <property type="entry name" value="Metal_Hydrolase"/>
</dbReference>
<dbReference type="InterPro" id="IPR051607">
    <property type="entry name" value="Metallo-dep_hydrolases"/>
</dbReference>
<proteinExistence type="predicted"/>
<name>A0ABP3PR34_9PROT</name>
<dbReference type="Pfam" id="PF01979">
    <property type="entry name" value="Amidohydro_1"/>
    <property type="match status" value="1"/>
</dbReference>
<dbReference type="RefSeq" id="WP_343894039.1">
    <property type="nucleotide sequence ID" value="NZ_BAAAFZ010000008.1"/>
</dbReference>
<evidence type="ECO:0000259" key="5">
    <source>
        <dbReference type="Pfam" id="PF01979"/>
    </source>
</evidence>
<sequence length="441" mass="46829">MRVRLLLEEAWLPDGWARDVGLEIERGAISRVVPGAPADFGERRAGRAIPGMPNLHSHLFQRAMAGLAERRGPGADSFWSWRQVMYGFLSRLGPSDVESIAAQAMVEMLERGFTALAEFHYLHHAPDGAPHANSAEMAERIAAAAAETGMGLTLLPVLYTHGGFGPLPPDEGQRRFLNGTDGYLRLLEASRRAIAAIEDARLGVAPHSLRAVTGEQIAEVLAAVLDGPVHIHVAEQVAEVEACIAWSGQRPAERLLATQPVGPRWCVVHATHMTGGETRALAESGAVAGLCPITEANLGDGFFNATTYAGGWGVGSDSNVEITAPGELRLLEYGQRLLHRARNVLARGEGHSTGEDLYAAALAGGAQACGREIGRIAAGARADLVWLAPGVTLDDYVFVSGASGVREAMVAGRTVVAEGRHFARDAIRARFARTMARLSGG</sequence>
<comment type="caution">
    <text evidence="7">The sequence shown here is derived from an EMBL/GenBank/DDBJ whole genome shotgun (WGS) entry which is preliminary data.</text>
</comment>
<organism evidence="7 8">
    <name type="scientific">Craurococcus roseus</name>
    <dbReference type="NCBI Taxonomy" id="77585"/>
    <lineage>
        <taxon>Bacteria</taxon>
        <taxon>Pseudomonadati</taxon>
        <taxon>Pseudomonadota</taxon>
        <taxon>Alphaproteobacteria</taxon>
        <taxon>Acetobacterales</taxon>
        <taxon>Acetobacteraceae</taxon>
        <taxon>Craurococcus</taxon>
    </lineage>
</organism>
<dbReference type="SUPFAM" id="SSF51556">
    <property type="entry name" value="Metallo-dependent hydrolases"/>
    <property type="match status" value="1"/>
</dbReference>
<comment type="cofactor">
    <cofactor evidence="1">
        <name>Zn(2+)</name>
        <dbReference type="ChEBI" id="CHEBI:29105"/>
    </cofactor>
</comment>
<feature type="domain" description="Formimidoylglutamate deiminase N-terminal" evidence="6">
    <location>
        <begin position="8"/>
        <end position="45"/>
    </location>
</feature>
<keyword evidence="8" id="KW-1185">Reference proteome</keyword>
<evidence type="ECO:0000256" key="4">
    <source>
        <dbReference type="ARBA" id="ARBA00022833"/>
    </source>
</evidence>
<dbReference type="Proteomes" id="UP001501588">
    <property type="component" value="Unassembled WGS sequence"/>
</dbReference>
<evidence type="ECO:0000313" key="8">
    <source>
        <dbReference type="Proteomes" id="UP001501588"/>
    </source>
</evidence>
<dbReference type="NCBIfam" id="TIGR02022">
    <property type="entry name" value="hutF"/>
    <property type="match status" value="1"/>
</dbReference>
<keyword evidence="2" id="KW-0479">Metal-binding</keyword>
<evidence type="ECO:0000256" key="3">
    <source>
        <dbReference type="ARBA" id="ARBA00022801"/>
    </source>
</evidence>
<dbReference type="InterPro" id="IPR055156">
    <property type="entry name" value="HutF-like_N"/>
</dbReference>
<evidence type="ECO:0000256" key="1">
    <source>
        <dbReference type="ARBA" id="ARBA00001947"/>
    </source>
</evidence>
<protein>
    <submittedName>
        <fullName evidence="7">Formimidoylglutamate deiminase</fullName>
    </submittedName>
</protein>
<dbReference type="EMBL" id="BAAAFZ010000008">
    <property type="protein sequence ID" value="GAA0573179.1"/>
    <property type="molecule type" value="Genomic_DNA"/>
</dbReference>
<dbReference type="InterPro" id="IPR010252">
    <property type="entry name" value="HutF"/>
</dbReference>
<gene>
    <name evidence="7" type="ORF">GCM10009416_09810</name>
</gene>
<dbReference type="PANTHER" id="PTHR11271">
    <property type="entry name" value="GUANINE DEAMINASE"/>
    <property type="match status" value="1"/>
</dbReference>
<dbReference type="InterPro" id="IPR006680">
    <property type="entry name" value="Amidohydro-rel"/>
</dbReference>
<accession>A0ABP3PR34</accession>
<evidence type="ECO:0000256" key="2">
    <source>
        <dbReference type="ARBA" id="ARBA00022723"/>
    </source>
</evidence>
<dbReference type="Gene3D" id="2.30.40.10">
    <property type="entry name" value="Urease, subunit C, domain 1"/>
    <property type="match status" value="1"/>
</dbReference>
<dbReference type="PANTHER" id="PTHR11271:SF48">
    <property type="entry name" value="AMIDOHYDROLASE-RELATED DOMAIN-CONTAINING PROTEIN"/>
    <property type="match status" value="1"/>
</dbReference>
<evidence type="ECO:0000313" key="7">
    <source>
        <dbReference type="EMBL" id="GAA0573179.1"/>
    </source>
</evidence>
<reference evidence="8" key="1">
    <citation type="journal article" date="2019" name="Int. J. Syst. Evol. Microbiol.">
        <title>The Global Catalogue of Microorganisms (GCM) 10K type strain sequencing project: providing services to taxonomists for standard genome sequencing and annotation.</title>
        <authorList>
            <consortium name="The Broad Institute Genomics Platform"/>
            <consortium name="The Broad Institute Genome Sequencing Center for Infectious Disease"/>
            <person name="Wu L."/>
            <person name="Ma J."/>
        </authorList>
    </citation>
    <scope>NUCLEOTIDE SEQUENCE [LARGE SCALE GENOMIC DNA]</scope>
    <source>
        <strain evidence="8">JCM 9933</strain>
    </source>
</reference>
<keyword evidence="4" id="KW-0862">Zinc</keyword>